<dbReference type="EMBL" id="CAWUON010000052">
    <property type="protein sequence ID" value="CAK7269827.1"/>
    <property type="molecule type" value="Genomic_DNA"/>
</dbReference>
<dbReference type="Pfam" id="PF09044">
    <property type="entry name" value="Kp4"/>
    <property type="match status" value="1"/>
</dbReference>
<evidence type="ECO:0000313" key="4">
    <source>
        <dbReference type="Proteomes" id="UP001642502"/>
    </source>
</evidence>
<evidence type="ECO:0000256" key="1">
    <source>
        <dbReference type="SAM" id="SignalP"/>
    </source>
</evidence>
<feature type="chain" id="PRO_5046927530" description="Killer toxin Kp4 domain-containing protein" evidence="1">
    <location>
        <begin position="16"/>
        <end position="131"/>
    </location>
</feature>
<feature type="domain" description="Killer toxin Kp4" evidence="2">
    <location>
        <begin position="4"/>
        <end position="119"/>
    </location>
</feature>
<reference evidence="3 4" key="1">
    <citation type="submission" date="2024-01" db="EMBL/GenBank/DDBJ databases">
        <authorList>
            <person name="Allen C."/>
            <person name="Tagirdzhanova G."/>
        </authorList>
    </citation>
    <scope>NUCLEOTIDE SEQUENCE [LARGE SCALE GENOMIC DNA]</scope>
    <source>
        <strain evidence="3 4">CBS 119000</strain>
    </source>
</reference>
<feature type="signal peptide" evidence="1">
    <location>
        <begin position="1"/>
        <end position="15"/>
    </location>
</feature>
<accession>A0ABP0DNQ2</accession>
<comment type="caution">
    <text evidence="3">The sequence shown here is derived from an EMBL/GenBank/DDBJ whole genome shotgun (WGS) entry which is preliminary data.</text>
</comment>
<dbReference type="InterPro" id="IPR011329">
    <property type="entry name" value="Killer_tox_Kp4/SMK"/>
</dbReference>
<evidence type="ECO:0000313" key="3">
    <source>
        <dbReference type="EMBL" id="CAK7269827.1"/>
    </source>
</evidence>
<proteinExistence type="predicted"/>
<sequence length="131" mass="13549">MKLFTLATYIASATALGINCRGSTVCSGAENGLQTIHEQISDMVNSGNGGRWFNEGDMIACYGFQTGSICAFYQKGASGTAQQALDHVQKLLDHGCRACGSDPTQDGNNVNAGELTVNAAGSPCCVGTCQC</sequence>
<evidence type="ECO:0000259" key="2">
    <source>
        <dbReference type="Pfam" id="PF09044"/>
    </source>
</evidence>
<dbReference type="InterPro" id="IPR015131">
    <property type="entry name" value="Killer_tox_Kp4"/>
</dbReference>
<dbReference type="SUPFAM" id="SSF55221">
    <property type="entry name" value="Yeast killer toxins"/>
    <property type="match status" value="1"/>
</dbReference>
<dbReference type="Gene3D" id="3.30.430.10">
    <property type="entry name" value="Killer Toxin P4, subunit A"/>
    <property type="match status" value="1"/>
</dbReference>
<protein>
    <recommendedName>
        <fullName evidence="2">Killer toxin Kp4 domain-containing protein</fullName>
    </recommendedName>
</protein>
<dbReference type="Proteomes" id="UP001642502">
    <property type="component" value="Unassembled WGS sequence"/>
</dbReference>
<gene>
    <name evidence="3" type="ORF">SEPCBS119000_003770</name>
</gene>
<name>A0ABP0DNQ2_9PEZI</name>
<organism evidence="3 4">
    <name type="scientific">Sporothrix epigloea</name>
    <dbReference type="NCBI Taxonomy" id="1892477"/>
    <lineage>
        <taxon>Eukaryota</taxon>
        <taxon>Fungi</taxon>
        <taxon>Dikarya</taxon>
        <taxon>Ascomycota</taxon>
        <taxon>Pezizomycotina</taxon>
        <taxon>Sordariomycetes</taxon>
        <taxon>Sordariomycetidae</taxon>
        <taxon>Ophiostomatales</taxon>
        <taxon>Ophiostomataceae</taxon>
        <taxon>Sporothrix</taxon>
    </lineage>
</organism>
<keyword evidence="4" id="KW-1185">Reference proteome</keyword>
<keyword evidence="1" id="KW-0732">Signal</keyword>